<evidence type="ECO:0000256" key="5">
    <source>
        <dbReference type="PROSITE-ProRule" id="PRU00333"/>
    </source>
</evidence>
<dbReference type="Gene3D" id="3.20.20.330">
    <property type="entry name" value="Homocysteine-binding-like domain"/>
    <property type="match status" value="1"/>
</dbReference>
<dbReference type="GO" id="GO:0033528">
    <property type="term" value="P:S-methylmethionine cycle"/>
    <property type="evidence" value="ECO:0007669"/>
    <property type="project" value="TreeGrafter"/>
</dbReference>
<dbReference type="SUPFAM" id="SSF82282">
    <property type="entry name" value="Homocysteine S-methyltransferase"/>
    <property type="match status" value="1"/>
</dbReference>
<dbReference type="GO" id="GO:0032259">
    <property type="term" value="P:methylation"/>
    <property type="evidence" value="ECO:0007669"/>
    <property type="project" value="UniProtKB-KW"/>
</dbReference>
<evidence type="ECO:0000256" key="3">
    <source>
        <dbReference type="ARBA" id="ARBA00022723"/>
    </source>
</evidence>
<dbReference type="AlphaFoldDB" id="A0A835GVN7"/>
<evidence type="ECO:0000313" key="7">
    <source>
        <dbReference type="EMBL" id="KAF9586997.1"/>
    </source>
</evidence>
<reference evidence="7 8" key="1">
    <citation type="submission" date="2020-10" db="EMBL/GenBank/DDBJ databases">
        <title>The Coptis chinensis genome and diversification of protoberbering-type alkaloids.</title>
        <authorList>
            <person name="Wang B."/>
            <person name="Shu S."/>
            <person name="Song C."/>
            <person name="Liu Y."/>
        </authorList>
    </citation>
    <scope>NUCLEOTIDE SEQUENCE [LARGE SCALE GENOMIC DNA]</scope>
    <source>
        <strain evidence="7">HL-2020</strain>
        <tissue evidence="7">Leaf</tissue>
    </source>
</reference>
<evidence type="ECO:0000256" key="1">
    <source>
        <dbReference type="ARBA" id="ARBA00022603"/>
    </source>
</evidence>
<name>A0A835GVN7_9MAGN</name>
<dbReference type="OrthoDB" id="261426at2759"/>
<dbReference type="PROSITE" id="PS50970">
    <property type="entry name" value="HCY"/>
    <property type="match status" value="1"/>
</dbReference>
<sequence length="49" mass="5314">VHLDYLEAGADIILTASYQATIQGFESKGLSKEDSETLLQRSVKIACEA</sequence>
<evidence type="ECO:0000256" key="2">
    <source>
        <dbReference type="ARBA" id="ARBA00022679"/>
    </source>
</evidence>
<keyword evidence="2" id="KW-0808">Transferase</keyword>
<keyword evidence="3" id="KW-0479">Metal-binding</keyword>
<organism evidence="7 8">
    <name type="scientific">Coptis chinensis</name>
    <dbReference type="NCBI Taxonomy" id="261450"/>
    <lineage>
        <taxon>Eukaryota</taxon>
        <taxon>Viridiplantae</taxon>
        <taxon>Streptophyta</taxon>
        <taxon>Embryophyta</taxon>
        <taxon>Tracheophyta</taxon>
        <taxon>Spermatophyta</taxon>
        <taxon>Magnoliopsida</taxon>
        <taxon>Ranunculales</taxon>
        <taxon>Ranunculaceae</taxon>
        <taxon>Coptidoideae</taxon>
        <taxon>Coptis</taxon>
    </lineage>
</organism>
<dbReference type="Proteomes" id="UP000631114">
    <property type="component" value="Unassembled WGS sequence"/>
</dbReference>
<comment type="caution">
    <text evidence="7">The sequence shown here is derived from an EMBL/GenBank/DDBJ whole genome shotgun (WGS) entry which is preliminary data.</text>
</comment>
<proteinExistence type="predicted"/>
<keyword evidence="8" id="KW-1185">Reference proteome</keyword>
<feature type="domain" description="Hcy-binding" evidence="6">
    <location>
        <begin position="1"/>
        <end position="49"/>
    </location>
</feature>
<dbReference type="InterPro" id="IPR036589">
    <property type="entry name" value="HCY_dom_sf"/>
</dbReference>
<evidence type="ECO:0000259" key="6">
    <source>
        <dbReference type="PROSITE" id="PS50970"/>
    </source>
</evidence>
<accession>A0A835GVN7</accession>
<keyword evidence="4" id="KW-0862">Zinc</keyword>
<dbReference type="GO" id="GO:0008898">
    <property type="term" value="F:S-adenosylmethionine-homocysteine S-methyltransferase activity"/>
    <property type="evidence" value="ECO:0007669"/>
    <property type="project" value="TreeGrafter"/>
</dbReference>
<comment type="caution">
    <text evidence="5">Lacks conserved residue(s) required for the propagation of feature annotation.</text>
</comment>
<dbReference type="PANTHER" id="PTHR46015">
    <property type="entry name" value="ZGC:172121"/>
    <property type="match status" value="1"/>
</dbReference>
<protein>
    <recommendedName>
        <fullName evidence="6">Hcy-binding domain-containing protein</fullName>
    </recommendedName>
</protein>
<evidence type="ECO:0000313" key="8">
    <source>
        <dbReference type="Proteomes" id="UP000631114"/>
    </source>
</evidence>
<dbReference type="GO" id="GO:0046872">
    <property type="term" value="F:metal ion binding"/>
    <property type="evidence" value="ECO:0007669"/>
    <property type="project" value="UniProtKB-KW"/>
</dbReference>
<dbReference type="InterPro" id="IPR051486">
    <property type="entry name" value="Hcy_S-methyltransferase"/>
</dbReference>
<dbReference type="Pfam" id="PF02574">
    <property type="entry name" value="S-methyl_trans"/>
    <property type="match status" value="1"/>
</dbReference>
<gene>
    <name evidence="7" type="ORF">IFM89_039776</name>
</gene>
<dbReference type="InterPro" id="IPR003726">
    <property type="entry name" value="HCY_dom"/>
</dbReference>
<evidence type="ECO:0000256" key="4">
    <source>
        <dbReference type="ARBA" id="ARBA00022833"/>
    </source>
</evidence>
<dbReference type="PANTHER" id="PTHR46015:SF1">
    <property type="entry name" value="HOMOCYSTEINE S-METHYLTRANSFERASE-LIKE ISOFORM 1"/>
    <property type="match status" value="1"/>
</dbReference>
<feature type="non-terminal residue" evidence="7">
    <location>
        <position position="1"/>
    </location>
</feature>
<keyword evidence="1" id="KW-0489">Methyltransferase</keyword>
<dbReference type="GO" id="GO:0009086">
    <property type="term" value="P:methionine biosynthetic process"/>
    <property type="evidence" value="ECO:0007669"/>
    <property type="project" value="TreeGrafter"/>
</dbReference>
<dbReference type="EMBL" id="JADFTS010000058">
    <property type="protein sequence ID" value="KAF9586997.1"/>
    <property type="molecule type" value="Genomic_DNA"/>
</dbReference>